<keyword evidence="3" id="KW-0235">DNA replication</keyword>
<dbReference type="GO" id="GO:0031390">
    <property type="term" value="C:Ctf18 RFC-like complex"/>
    <property type="evidence" value="ECO:0007669"/>
    <property type="project" value="TreeGrafter"/>
</dbReference>
<evidence type="ECO:0000256" key="1">
    <source>
        <dbReference type="ARBA" id="ARBA00004123"/>
    </source>
</evidence>
<reference evidence="7 8" key="1">
    <citation type="submission" date="2019-09" db="EMBL/GenBank/DDBJ databases">
        <authorList>
            <person name="Brejova B."/>
        </authorList>
    </citation>
    <scope>NUCLEOTIDE SEQUENCE [LARGE SCALE GENOMIC DNA]</scope>
</reference>
<dbReference type="InterPro" id="IPR008921">
    <property type="entry name" value="DNA_pol3_clamp-load_cplx_C"/>
</dbReference>
<gene>
    <name evidence="7" type="ORF">SAPINGB_P004706</name>
</gene>
<comment type="similarity">
    <text evidence="2">Belongs to the activator 1 small subunits family.</text>
</comment>
<dbReference type="Pfam" id="PF13177">
    <property type="entry name" value="DNA_pol3_delta2"/>
    <property type="match status" value="1"/>
</dbReference>
<comment type="subcellular location">
    <subcellularLocation>
        <location evidence="1">Nucleus</location>
    </subcellularLocation>
</comment>
<dbReference type="GO" id="GO:0003689">
    <property type="term" value="F:DNA clamp loader activity"/>
    <property type="evidence" value="ECO:0007669"/>
    <property type="project" value="TreeGrafter"/>
</dbReference>
<dbReference type="FunFam" id="3.40.50.300:FF:000136">
    <property type="entry name" value="Replication factor C subunit 5"/>
    <property type="match status" value="1"/>
</dbReference>
<dbReference type="InterPro" id="IPR003593">
    <property type="entry name" value="AAA+_ATPase"/>
</dbReference>
<dbReference type="SUPFAM" id="SSF48019">
    <property type="entry name" value="post-AAA+ oligomerization domain-like"/>
    <property type="match status" value="1"/>
</dbReference>
<dbReference type="Pfam" id="PF21960">
    <property type="entry name" value="RCF1-5-like_lid"/>
    <property type="match status" value="1"/>
</dbReference>
<evidence type="ECO:0000256" key="5">
    <source>
        <dbReference type="ARBA" id="ARBA00070185"/>
    </source>
</evidence>
<dbReference type="AlphaFoldDB" id="A0A5E8BYI0"/>
<name>A0A5E8BYI0_9ASCO</name>
<dbReference type="EMBL" id="CABVLU010000003">
    <property type="protein sequence ID" value="VVT55724.1"/>
    <property type="molecule type" value="Genomic_DNA"/>
</dbReference>
<dbReference type="PANTHER" id="PTHR11669:SF1">
    <property type="entry name" value="REPLICATION FACTOR C SUBUNIT 3"/>
    <property type="match status" value="1"/>
</dbReference>
<evidence type="ECO:0000259" key="6">
    <source>
        <dbReference type="SMART" id="SM00382"/>
    </source>
</evidence>
<dbReference type="Gene3D" id="3.40.50.300">
    <property type="entry name" value="P-loop containing nucleotide triphosphate hydrolases"/>
    <property type="match status" value="1"/>
</dbReference>
<dbReference type="InterPro" id="IPR050238">
    <property type="entry name" value="DNA_Rep/Repair_Clamp_Loader"/>
</dbReference>
<dbReference type="RefSeq" id="XP_031855312.1">
    <property type="nucleotide sequence ID" value="XM_031999421.1"/>
</dbReference>
<dbReference type="Proteomes" id="UP000398389">
    <property type="component" value="Unassembled WGS sequence"/>
</dbReference>
<dbReference type="CDD" id="cd00009">
    <property type="entry name" value="AAA"/>
    <property type="match status" value="1"/>
</dbReference>
<protein>
    <recommendedName>
        <fullName evidence="5">Replication factor C subunit 5</fullName>
    </recommendedName>
</protein>
<dbReference type="FunFam" id="1.20.272.10:FF:000002">
    <property type="entry name" value="Replication factor C subunit 3"/>
    <property type="match status" value="1"/>
</dbReference>
<dbReference type="GO" id="GO:0031389">
    <property type="term" value="C:Rad17 RFC-like complex"/>
    <property type="evidence" value="ECO:0007669"/>
    <property type="project" value="TreeGrafter"/>
</dbReference>
<sequence>MSLWVDKYRPRSIEALTYHSALSDELKALAASGDFPHILVYGPSGAGKKTRVMAVLKELYGNGAEKIKIASRVFQIGTSSRKVEFNVVSSNYHIEFTPSDMGNNDRVVIQDLLKEIAQTQSVDTRSKNRFKTVVINEADSLSRDAQAALRRTMEKYSANIRLVLLANSTSNIISPIKSRTLLIRVPAPSAEEIGEVILQIAKKEKVLLPSTEEEQKELFDKLTRLSHRNLRKCILMFEAMYSASNGNALTVATPTPSPDWEQVIGKIADEILRTRTVANLLSIRGTLYDLIAHCIPPETILRTLTYELLHKANYNVGPSIVEAAAFYFHRLRQGSKAIFHLEACIAKYMQIIETFHTK</sequence>
<dbReference type="Gene3D" id="1.10.8.60">
    <property type="match status" value="1"/>
</dbReference>
<keyword evidence="4" id="KW-0539">Nucleus</keyword>
<dbReference type="OrthoDB" id="761538at2759"/>
<dbReference type="GO" id="GO:0003677">
    <property type="term" value="F:DNA binding"/>
    <property type="evidence" value="ECO:0007669"/>
    <property type="project" value="InterPro"/>
</dbReference>
<evidence type="ECO:0000256" key="4">
    <source>
        <dbReference type="ARBA" id="ARBA00023242"/>
    </source>
</evidence>
<feature type="domain" description="AAA+ ATPase" evidence="6">
    <location>
        <begin position="34"/>
        <end position="187"/>
    </location>
</feature>
<dbReference type="SUPFAM" id="SSF52540">
    <property type="entry name" value="P-loop containing nucleoside triphosphate hydrolases"/>
    <property type="match status" value="1"/>
</dbReference>
<dbReference type="SMART" id="SM00382">
    <property type="entry name" value="AAA"/>
    <property type="match status" value="1"/>
</dbReference>
<organism evidence="7 8">
    <name type="scientific">Magnusiomyces paraingens</name>
    <dbReference type="NCBI Taxonomy" id="2606893"/>
    <lineage>
        <taxon>Eukaryota</taxon>
        <taxon>Fungi</taxon>
        <taxon>Dikarya</taxon>
        <taxon>Ascomycota</taxon>
        <taxon>Saccharomycotina</taxon>
        <taxon>Dipodascomycetes</taxon>
        <taxon>Dipodascales</taxon>
        <taxon>Dipodascaceae</taxon>
        <taxon>Magnusiomyces</taxon>
    </lineage>
</organism>
<dbReference type="GO" id="GO:0005663">
    <property type="term" value="C:DNA replication factor C complex"/>
    <property type="evidence" value="ECO:0007669"/>
    <property type="project" value="TreeGrafter"/>
</dbReference>
<dbReference type="Gene3D" id="1.20.272.10">
    <property type="match status" value="1"/>
</dbReference>
<accession>A0A5E8BYI0</accession>
<dbReference type="GO" id="GO:0006281">
    <property type="term" value="P:DNA repair"/>
    <property type="evidence" value="ECO:0007669"/>
    <property type="project" value="TreeGrafter"/>
</dbReference>
<dbReference type="GO" id="GO:0006271">
    <property type="term" value="P:DNA strand elongation involved in DNA replication"/>
    <property type="evidence" value="ECO:0007669"/>
    <property type="project" value="UniProtKB-ARBA"/>
</dbReference>
<dbReference type="Pfam" id="PF22534">
    <property type="entry name" value="RFC_C"/>
    <property type="match status" value="1"/>
</dbReference>
<evidence type="ECO:0000313" key="8">
    <source>
        <dbReference type="Proteomes" id="UP000398389"/>
    </source>
</evidence>
<evidence type="ECO:0000256" key="3">
    <source>
        <dbReference type="ARBA" id="ARBA00022705"/>
    </source>
</evidence>
<dbReference type="GO" id="GO:0031391">
    <property type="term" value="C:Elg1 RFC-like complex"/>
    <property type="evidence" value="ECO:0007669"/>
    <property type="project" value="TreeGrafter"/>
</dbReference>
<keyword evidence="8" id="KW-1185">Reference proteome</keyword>
<evidence type="ECO:0000256" key="2">
    <source>
        <dbReference type="ARBA" id="ARBA00005378"/>
    </source>
</evidence>
<dbReference type="PANTHER" id="PTHR11669">
    <property type="entry name" value="REPLICATION FACTOR C / DNA POLYMERASE III GAMMA-TAU SUBUNIT"/>
    <property type="match status" value="1"/>
</dbReference>
<proteinExistence type="inferred from homology"/>
<dbReference type="InterPro" id="IPR027417">
    <property type="entry name" value="P-loop_NTPase"/>
</dbReference>
<dbReference type="GeneID" id="43583521"/>
<evidence type="ECO:0000313" key="7">
    <source>
        <dbReference type="EMBL" id="VVT55724.1"/>
    </source>
</evidence>